<keyword evidence="2" id="KW-0489">Methyltransferase</keyword>
<name>A0ABS4QM67_9NOCA</name>
<proteinExistence type="predicted"/>
<keyword evidence="2" id="KW-0808">Transferase</keyword>
<evidence type="ECO:0000259" key="1">
    <source>
        <dbReference type="Pfam" id="PF08241"/>
    </source>
</evidence>
<feature type="domain" description="Methyltransferase type 11" evidence="1">
    <location>
        <begin position="56"/>
        <end position="145"/>
    </location>
</feature>
<sequence length="272" mass="29477">MKSSTGARSRLEAEYSDPTALRVRIDTHRRFSEQPHDPQADVLAAINLTGTEYLADIGCGDARFLASLAAAGHQGPLVGVDTSPAMVAAADIIPGVRGILADATRMPFDDNTFDVLTARHMLYHVPEPAAALAEFRRTTKPGGIVTVVVNRPQTCPRLRELILAHATTYGIDPADAPPYTVDADTLAPLMDRTFGTVQLLRRDNALVFDSPEPLIQFAEALFTFDGIAPDNPNRAAILNDLTADIEDWFTYHAGEAWRDPKGYLVATATIPD</sequence>
<organism evidence="2 3">
    <name type="scientific">Nocardia goodfellowii</name>
    <dbReference type="NCBI Taxonomy" id="882446"/>
    <lineage>
        <taxon>Bacteria</taxon>
        <taxon>Bacillati</taxon>
        <taxon>Actinomycetota</taxon>
        <taxon>Actinomycetes</taxon>
        <taxon>Mycobacteriales</taxon>
        <taxon>Nocardiaceae</taxon>
        <taxon>Nocardia</taxon>
    </lineage>
</organism>
<comment type="caution">
    <text evidence="2">The sequence shown here is derived from an EMBL/GenBank/DDBJ whole genome shotgun (WGS) entry which is preliminary data.</text>
</comment>
<dbReference type="RefSeq" id="WP_209894851.1">
    <property type="nucleotide sequence ID" value="NZ_JAGGMR010000001.1"/>
</dbReference>
<dbReference type="GO" id="GO:0008168">
    <property type="term" value="F:methyltransferase activity"/>
    <property type="evidence" value="ECO:0007669"/>
    <property type="project" value="UniProtKB-KW"/>
</dbReference>
<dbReference type="SUPFAM" id="SSF53335">
    <property type="entry name" value="S-adenosyl-L-methionine-dependent methyltransferases"/>
    <property type="match status" value="1"/>
</dbReference>
<dbReference type="EMBL" id="JAGGMR010000001">
    <property type="protein sequence ID" value="MBP2192188.1"/>
    <property type="molecule type" value="Genomic_DNA"/>
</dbReference>
<dbReference type="PANTHER" id="PTHR43861:SF1">
    <property type="entry name" value="TRANS-ACONITATE 2-METHYLTRANSFERASE"/>
    <property type="match status" value="1"/>
</dbReference>
<keyword evidence="3" id="KW-1185">Reference proteome</keyword>
<dbReference type="GO" id="GO:0032259">
    <property type="term" value="P:methylation"/>
    <property type="evidence" value="ECO:0007669"/>
    <property type="project" value="UniProtKB-KW"/>
</dbReference>
<dbReference type="Proteomes" id="UP001519325">
    <property type="component" value="Unassembled WGS sequence"/>
</dbReference>
<dbReference type="PANTHER" id="PTHR43861">
    <property type="entry name" value="TRANS-ACONITATE 2-METHYLTRANSFERASE-RELATED"/>
    <property type="match status" value="1"/>
</dbReference>
<evidence type="ECO:0000313" key="2">
    <source>
        <dbReference type="EMBL" id="MBP2192188.1"/>
    </source>
</evidence>
<dbReference type="InterPro" id="IPR029063">
    <property type="entry name" value="SAM-dependent_MTases_sf"/>
</dbReference>
<dbReference type="Gene3D" id="3.40.50.150">
    <property type="entry name" value="Vaccinia Virus protein VP39"/>
    <property type="match status" value="1"/>
</dbReference>
<gene>
    <name evidence="2" type="ORF">BJ987_005089</name>
</gene>
<accession>A0ABS4QM67</accession>
<reference evidence="2 3" key="1">
    <citation type="submission" date="2021-03" db="EMBL/GenBank/DDBJ databases">
        <title>Sequencing the genomes of 1000 actinobacteria strains.</title>
        <authorList>
            <person name="Klenk H.-P."/>
        </authorList>
    </citation>
    <scope>NUCLEOTIDE SEQUENCE [LARGE SCALE GENOMIC DNA]</scope>
    <source>
        <strain evidence="2 3">DSM 45516</strain>
    </source>
</reference>
<protein>
    <submittedName>
        <fullName evidence="2">SAM-dependent methyltransferase</fullName>
    </submittedName>
</protein>
<dbReference type="Pfam" id="PF08241">
    <property type="entry name" value="Methyltransf_11"/>
    <property type="match status" value="1"/>
</dbReference>
<evidence type="ECO:0000313" key="3">
    <source>
        <dbReference type="Proteomes" id="UP001519325"/>
    </source>
</evidence>
<dbReference type="CDD" id="cd02440">
    <property type="entry name" value="AdoMet_MTases"/>
    <property type="match status" value="1"/>
</dbReference>
<dbReference type="InterPro" id="IPR013216">
    <property type="entry name" value="Methyltransf_11"/>
</dbReference>